<dbReference type="Pfam" id="PF06792">
    <property type="entry name" value="UPF0261"/>
    <property type="match status" value="1"/>
</dbReference>
<dbReference type="RefSeq" id="WP_073097481.1">
    <property type="nucleotide sequence ID" value="NZ_FRCY01000018.1"/>
</dbReference>
<dbReference type="PANTHER" id="PTHR31862">
    <property type="entry name" value="UPF0261 DOMAIN PROTEIN (AFU_ORTHOLOGUE AFUA_1G10120)"/>
    <property type="match status" value="1"/>
</dbReference>
<dbReference type="EMBL" id="FRCY01000018">
    <property type="protein sequence ID" value="SHN30556.1"/>
    <property type="molecule type" value="Genomic_DNA"/>
</dbReference>
<dbReference type="STRING" id="388280.SAMN04488057_11852"/>
<evidence type="ECO:0000313" key="3">
    <source>
        <dbReference type="EMBL" id="SHN30556.1"/>
    </source>
</evidence>
<evidence type="ECO:0000259" key="1">
    <source>
        <dbReference type="Pfam" id="PF06792"/>
    </source>
</evidence>
<dbReference type="Proteomes" id="UP000184513">
    <property type="component" value="Unassembled WGS sequence"/>
</dbReference>
<dbReference type="PIRSF" id="PIRSF033271">
    <property type="entry name" value="UCP033271"/>
    <property type="match status" value="1"/>
</dbReference>
<dbReference type="NCBIfam" id="NF002674">
    <property type="entry name" value="PRK02399.1-2"/>
    <property type="match status" value="1"/>
</dbReference>
<dbReference type="Gene3D" id="3.40.50.12030">
    <property type="entry name" value="Uncharacterised protein family UPF0261, NC domain"/>
    <property type="match status" value="1"/>
</dbReference>
<feature type="domain" description="UPF0261" evidence="1">
    <location>
        <begin position="7"/>
        <end position="180"/>
    </location>
</feature>
<accession>A0A1M7QHQ1</accession>
<dbReference type="OrthoDB" id="9776369at2"/>
<dbReference type="AlphaFoldDB" id="A0A1M7QHQ1"/>
<dbReference type="InterPro" id="IPR056778">
    <property type="entry name" value="UPF0261_C"/>
</dbReference>
<evidence type="ECO:0000259" key="2">
    <source>
        <dbReference type="Pfam" id="PF23189"/>
    </source>
</evidence>
<keyword evidence="4" id="KW-1185">Reference proteome</keyword>
<dbReference type="InterPro" id="IPR051353">
    <property type="entry name" value="Tobamovirus_resist_UPF0261"/>
</dbReference>
<dbReference type="Gene3D" id="3.40.50.12020">
    <property type="entry name" value="Uncharacterised protein family UPF0261, NN domain"/>
    <property type="match status" value="1"/>
</dbReference>
<gene>
    <name evidence="3" type="ORF">SAMN04488057_11852</name>
</gene>
<dbReference type="InterPro" id="IPR008322">
    <property type="entry name" value="UPF0261"/>
</dbReference>
<evidence type="ECO:0000313" key="4">
    <source>
        <dbReference type="Proteomes" id="UP000184513"/>
    </source>
</evidence>
<organism evidence="3 4">
    <name type="scientific">Cyclobacterium lianum</name>
    <dbReference type="NCBI Taxonomy" id="388280"/>
    <lineage>
        <taxon>Bacteria</taxon>
        <taxon>Pseudomonadati</taxon>
        <taxon>Bacteroidota</taxon>
        <taxon>Cytophagia</taxon>
        <taxon>Cytophagales</taxon>
        <taxon>Cyclobacteriaceae</taxon>
        <taxon>Cyclobacterium</taxon>
    </lineage>
</organism>
<dbReference type="InterPro" id="IPR044122">
    <property type="entry name" value="UPF0261_N"/>
</dbReference>
<proteinExistence type="predicted"/>
<sequence>MKFPSTPSILIMGCFDTKAAVFSRLRDQIMACGENVFCVNAGIMGTTDLFPVDLEAETVAEYGGMSLQELRNKKDRGLALEVMAEGLQKILSIYDRQQQLKGVIGMGGGGGTFLTLSAMQSLPLGLPKMCISTLASKDVSALMRYKDIVLIPSVVDVAGLNSVIIPIIDQAAAAIVAMGRVDVLSAIKVRGVIAISMFGNTTACVNECTRILEKKGFEVMAFHANGLGGQTMEALIREGVFDGVIDLTTTELADELCDGILSAGPERLTAAVDTNLPLIIAPGCLDMVNFGPRPSVPDKFKHRKFYQWAPDVTLMRTNEEENRELAKRIARKLNKSRDKSKIRVMIPLHGFSQLDAPDNIFYNRKMTTAFQDSLSGHLKKDIRIITTAAHINDPIFAEMLVEELLGIMERDCL</sequence>
<dbReference type="PANTHER" id="PTHR31862:SF1">
    <property type="entry name" value="UPF0261 DOMAIN PROTEIN (AFU_ORTHOLOGUE AFUA_1G10120)"/>
    <property type="match status" value="1"/>
</dbReference>
<feature type="domain" description="UPF0261" evidence="2">
    <location>
        <begin position="192"/>
        <end position="408"/>
    </location>
</feature>
<dbReference type="Pfam" id="PF23189">
    <property type="entry name" value="UPF0261_C"/>
    <property type="match status" value="1"/>
</dbReference>
<reference evidence="3 4" key="1">
    <citation type="submission" date="2016-11" db="EMBL/GenBank/DDBJ databases">
        <authorList>
            <person name="Jaros S."/>
            <person name="Januszkiewicz K."/>
            <person name="Wedrychowicz H."/>
        </authorList>
    </citation>
    <scope>NUCLEOTIDE SEQUENCE [LARGE SCALE GENOMIC DNA]</scope>
    <source>
        <strain evidence="3 4">CGMCC 1.6102</strain>
    </source>
</reference>
<name>A0A1M7QHQ1_9BACT</name>
<dbReference type="CDD" id="cd15488">
    <property type="entry name" value="Tm-1-like"/>
    <property type="match status" value="1"/>
</dbReference>
<protein>
    <submittedName>
        <fullName evidence="3">Uncharacterized protein, UPF0261 family</fullName>
    </submittedName>
</protein>